<keyword evidence="2" id="KW-1185">Reference proteome</keyword>
<proteinExistence type="predicted"/>
<dbReference type="EMBL" id="SGPK01000038">
    <property type="protein sequence ID" value="THH10347.1"/>
    <property type="molecule type" value="Genomic_DNA"/>
</dbReference>
<protein>
    <submittedName>
        <fullName evidence="1">Uncharacterized protein</fullName>
    </submittedName>
</protein>
<accession>A0A4S4LF98</accession>
<name>A0A4S4LF98_9AGAM</name>
<reference evidence="1 2" key="1">
    <citation type="submission" date="2019-02" db="EMBL/GenBank/DDBJ databases">
        <title>Genome sequencing of the rare red list fungi Phellinidium pouzarii.</title>
        <authorList>
            <person name="Buettner E."/>
            <person name="Kellner H."/>
        </authorList>
    </citation>
    <scope>NUCLEOTIDE SEQUENCE [LARGE SCALE GENOMIC DNA]</scope>
    <source>
        <strain evidence="1 2">DSM 108285</strain>
    </source>
</reference>
<organism evidence="1 2">
    <name type="scientific">Phellinidium pouzarii</name>
    <dbReference type="NCBI Taxonomy" id="167371"/>
    <lineage>
        <taxon>Eukaryota</taxon>
        <taxon>Fungi</taxon>
        <taxon>Dikarya</taxon>
        <taxon>Basidiomycota</taxon>
        <taxon>Agaricomycotina</taxon>
        <taxon>Agaricomycetes</taxon>
        <taxon>Hymenochaetales</taxon>
        <taxon>Hymenochaetaceae</taxon>
        <taxon>Phellinidium</taxon>
    </lineage>
</organism>
<comment type="caution">
    <text evidence="1">The sequence shown here is derived from an EMBL/GenBank/DDBJ whole genome shotgun (WGS) entry which is preliminary data.</text>
</comment>
<evidence type="ECO:0000313" key="1">
    <source>
        <dbReference type="EMBL" id="THH10347.1"/>
    </source>
</evidence>
<evidence type="ECO:0000313" key="2">
    <source>
        <dbReference type="Proteomes" id="UP000308199"/>
    </source>
</evidence>
<sequence length="120" mass="12903">MKNNQLIVKEHVGPPSTSASSLLLFSVSVSVSVSYGDSTTPRTRKGRGGGGIFTSSVLDLLQIAYTQIDCGWQRLISHASTRIVEFDISSSQRAHIPSSHAACSAVDLRTDLRDALRCLV</sequence>
<dbReference type="AlphaFoldDB" id="A0A4S4LF98"/>
<dbReference type="Proteomes" id="UP000308199">
    <property type="component" value="Unassembled WGS sequence"/>
</dbReference>
<gene>
    <name evidence="1" type="ORF">EW145_g1388</name>
</gene>